<dbReference type="AlphaFoldDB" id="A0A845L3W7"/>
<dbReference type="SUPFAM" id="SSF51261">
    <property type="entry name" value="Duplicated hybrid motif"/>
    <property type="match status" value="1"/>
</dbReference>
<gene>
    <name evidence="2" type="ORF">GTO91_01805</name>
</gene>
<sequence>MIKGTTGEPVTHWGSPGYVTKVDATVGLVAIYCSDINETIFYRHMNSIQSGIQQGSYVSHGQQIGTEGSKGNSSGTHLHCGVEWASKTSDASGSDSDFTSQNIYYAMQYFGY</sequence>
<keyword evidence="3" id="KW-1185">Reference proteome</keyword>
<feature type="domain" description="M23ase beta-sheet core" evidence="1">
    <location>
        <begin position="3"/>
        <end position="89"/>
    </location>
</feature>
<evidence type="ECO:0000313" key="2">
    <source>
        <dbReference type="EMBL" id="MZP28458.1"/>
    </source>
</evidence>
<name>A0A845L3W7_9FIRM</name>
<dbReference type="Proteomes" id="UP000463470">
    <property type="component" value="Unassembled WGS sequence"/>
</dbReference>
<dbReference type="InterPro" id="IPR016047">
    <property type="entry name" value="M23ase_b-sheet_dom"/>
</dbReference>
<protein>
    <submittedName>
        <fullName evidence="2">Peptidoglycan DD-metalloendopeptidase family protein</fullName>
    </submittedName>
</protein>
<evidence type="ECO:0000313" key="3">
    <source>
        <dbReference type="Proteomes" id="UP000463470"/>
    </source>
</evidence>
<evidence type="ECO:0000259" key="1">
    <source>
        <dbReference type="Pfam" id="PF01551"/>
    </source>
</evidence>
<dbReference type="Gene3D" id="2.70.70.10">
    <property type="entry name" value="Glucose Permease (Domain IIA)"/>
    <property type="match status" value="1"/>
</dbReference>
<dbReference type="InterPro" id="IPR011055">
    <property type="entry name" value="Dup_hybrid_motif"/>
</dbReference>
<dbReference type="OrthoDB" id="2677885at2"/>
<dbReference type="EMBL" id="WXEY01000001">
    <property type="protein sequence ID" value="MZP28458.1"/>
    <property type="molecule type" value="Genomic_DNA"/>
</dbReference>
<comment type="caution">
    <text evidence="2">The sequence shown here is derived from an EMBL/GenBank/DDBJ whole genome shotgun (WGS) entry which is preliminary data.</text>
</comment>
<dbReference type="CDD" id="cd12797">
    <property type="entry name" value="M23_peptidase"/>
    <property type="match status" value="1"/>
</dbReference>
<dbReference type="Pfam" id="PF01551">
    <property type="entry name" value="Peptidase_M23"/>
    <property type="match status" value="1"/>
</dbReference>
<proteinExistence type="predicted"/>
<accession>A0A845L3W7</accession>
<organism evidence="2 3">
    <name type="scientific">Heliomicrobium undosum</name>
    <dbReference type="NCBI Taxonomy" id="121734"/>
    <lineage>
        <taxon>Bacteria</taxon>
        <taxon>Bacillati</taxon>
        <taxon>Bacillota</taxon>
        <taxon>Clostridia</taxon>
        <taxon>Eubacteriales</taxon>
        <taxon>Heliobacteriaceae</taxon>
        <taxon>Heliomicrobium</taxon>
    </lineage>
</organism>
<reference evidence="2 3" key="1">
    <citation type="submission" date="2020-01" db="EMBL/GenBank/DDBJ databases">
        <title>Whole-genome sequence of Heliobacterium undosum DSM 13378.</title>
        <authorList>
            <person name="Kyndt J.A."/>
            <person name="Meyer T.E."/>
        </authorList>
    </citation>
    <scope>NUCLEOTIDE SEQUENCE [LARGE SCALE GENOMIC DNA]</scope>
    <source>
        <strain evidence="2 3">DSM 13378</strain>
    </source>
</reference>